<organism evidence="5 6">
    <name type="scientific">Chenopodium quinoa</name>
    <name type="common">Quinoa</name>
    <dbReference type="NCBI Taxonomy" id="63459"/>
    <lineage>
        <taxon>Eukaryota</taxon>
        <taxon>Viridiplantae</taxon>
        <taxon>Streptophyta</taxon>
        <taxon>Embryophyta</taxon>
        <taxon>Tracheophyta</taxon>
        <taxon>Spermatophyta</taxon>
        <taxon>Magnoliopsida</taxon>
        <taxon>eudicotyledons</taxon>
        <taxon>Gunneridae</taxon>
        <taxon>Pentapetalae</taxon>
        <taxon>Caryophyllales</taxon>
        <taxon>Chenopodiaceae</taxon>
        <taxon>Chenopodioideae</taxon>
        <taxon>Atripliceae</taxon>
        <taxon>Chenopodium</taxon>
    </lineage>
</organism>
<dbReference type="GO" id="GO:0036503">
    <property type="term" value="P:ERAD pathway"/>
    <property type="evidence" value="ECO:0007669"/>
    <property type="project" value="TreeGrafter"/>
</dbReference>
<dbReference type="Proteomes" id="UP000596660">
    <property type="component" value="Unplaced"/>
</dbReference>
<dbReference type="GO" id="GO:0005829">
    <property type="term" value="C:cytosol"/>
    <property type="evidence" value="ECO:0007669"/>
    <property type="project" value="TreeGrafter"/>
</dbReference>
<dbReference type="Gramene" id="AUR62025965-RA">
    <property type="protein sequence ID" value="AUR62025965-RA:cds"/>
    <property type="gene ID" value="AUR62025965"/>
</dbReference>
<dbReference type="OrthoDB" id="409956at2759"/>
<dbReference type="Pfam" id="PF02338">
    <property type="entry name" value="OTU"/>
    <property type="match status" value="1"/>
</dbReference>
<dbReference type="SUPFAM" id="SSF54001">
    <property type="entry name" value="Cysteine proteinases"/>
    <property type="match status" value="1"/>
</dbReference>
<proteinExistence type="predicted"/>
<keyword evidence="3" id="KW-0645">Protease</keyword>
<accession>A0A803MA48</accession>
<protein>
    <recommendedName>
        <fullName evidence="3">Ubiquitin thioesterase OTU</fullName>
        <ecNumber evidence="3">3.4.19.12</ecNumber>
    </recommendedName>
</protein>
<evidence type="ECO:0000313" key="5">
    <source>
        <dbReference type="EnsemblPlants" id="AUR62025965-RA:cds"/>
    </source>
</evidence>
<name>A0A803MA48_CHEQI</name>
<dbReference type="AlphaFoldDB" id="A0A803MA48"/>
<evidence type="ECO:0000256" key="3">
    <source>
        <dbReference type="RuleBase" id="RU367104"/>
    </source>
</evidence>
<dbReference type="RefSeq" id="XP_021740912.1">
    <property type="nucleotide sequence ID" value="XM_021885220.1"/>
</dbReference>
<sequence>MMIVCSPIKTCTKNVLPISGCFQKQTRGHVHNMGSPTASSSCCLILKQGISKIRYSRIFVSRQSLWFSNCSFRAFQWIQCKSGVSSKKGSCPLLTAKSSANARNSQETSIGFSSWPRDASVNIFVPKRRLLSDFKLKVGPFSWSKGYGGVGLISGLLVCYSASNPVHAEASEDTGDKKECTNPSTDHVSHGKKVYTDYSVIGIPGDGRCLFRSVAHGACLRRGKPAPNEGLQKQLADELRTMVADEFIRRRQETEWFIEGDFDTYVSQIRKPHVWGGEPELLMLSHVLRMPITVYMRDDKYNGLIPIAEYGQEYGKDNPIQVLYHGYGHYDALLIPGKKGTKPRL</sequence>
<dbReference type="SMR" id="A0A803MA48"/>
<dbReference type="InterPro" id="IPR047947">
    <property type="entry name" value="OTU4_OTU"/>
</dbReference>
<keyword evidence="3" id="KW-0963">Cytoplasm</keyword>
<dbReference type="GO" id="GO:0016579">
    <property type="term" value="P:protein deubiquitination"/>
    <property type="evidence" value="ECO:0007669"/>
    <property type="project" value="TreeGrafter"/>
</dbReference>
<dbReference type="RefSeq" id="XP_021740911.1">
    <property type="nucleotide sequence ID" value="XM_021885219.1"/>
</dbReference>
<dbReference type="CDD" id="cd22760">
    <property type="entry name" value="OTU_plant_OTU4-like"/>
    <property type="match status" value="1"/>
</dbReference>
<keyword evidence="3" id="KW-0833">Ubl conjugation pathway</keyword>
<dbReference type="InterPro" id="IPR003323">
    <property type="entry name" value="OTU_dom"/>
</dbReference>
<dbReference type="GO" id="GO:0030968">
    <property type="term" value="P:endoplasmic reticulum unfolded protein response"/>
    <property type="evidence" value="ECO:0007669"/>
    <property type="project" value="TreeGrafter"/>
</dbReference>
<dbReference type="PROSITE" id="PS50802">
    <property type="entry name" value="OTU"/>
    <property type="match status" value="1"/>
</dbReference>
<dbReference type="GO" id="GO:0004843">
    <property type="term" value="F:cysteine-type deubiquitinase activity"/>
    <property type="evidence" value="ECO:0007669"/>
    <property type="project" value="UniProtKB-UniRule"/>
</dbReference>
<reference evidence="5" key="2">
    <citation type="submission" date="2021-03" db="UniProtKB">
        <authorList>
            <consortium name="EnsemblPlants"/>
        </authorList>
    </citation>
    <scope>IDENTIFICATION</scope>
</reference>
<gene>
    <name evidence="5" type="primary">LOC110707213</name>
</gene>
<dbReference type="EnsemblPlants" id="AUR62025965-RA">
    <property type="protein sequence ID" value="AUR62025965-RA:cds"/>
    <property type="gene ID" value="AUR62025965"/>
</dbReference>
<comment type="subcellular location">
    <subcellularLocation>
        <location evidence="3">Cytoplasm</location>
    </subcellularLocation>
</comment>
<keyword evidence="3" id="KW-0788">Thiol protease</keyword>
<comment type="function">
    <text evidence="3">Hydrolase that can remove conjugated ubiquitin from proteins and may therefore play an important regulatory role at the level of protein turnover by preventing degradation.</text>
</comment>
<feature type="domain" description="OTU" evidence="4">
    <location>
        <begin position="198"/>
        <end position="336"/>
    </location>
</feature>
<reference evidence="5" key="1">
    <citation type="journal article" date="2017" name="Nature">
        <title>The genome of Chenopodium quinoa.</title>
        <authorList>
            <person name="Jarvis D.E."/>
            <person name="Ho Y.S."/>
            <person name="Lightfoot D.J."/>
            <person name="Schmoeckel S.M."/>
            <person name="Li B."/>
            <person name="Borm T.J.A."/>
            <person name="Ohyanagi H."/>
            <person name="Mineta K."/>
            <person name="Michell C.T."/>
            <person name="Saber N."/>
            <person name="Kharbatia N.M."/>
            <person name="Rupper R.R."/>
            <person name="Sharp A.R."/>
            <person name="Dally N."/>
            <person name="Boughton B.A."/>
            <person name="Woo Y.H."/>
            <person name="Gao G."/>
            <person name="Schijlen E.G.W.M."/>
            <person name="Guo X."/>
            <person name="Momin A.A."/>
            <person name="Negrao S."/>
            <person name="Al-Babili S."/>
            <person name="Gehring C."/>
            <person name="Roessner U."/>
            <person name="Jung C."/>
            <person name="Murphy K."/>
            <person name="Arold S.T."/>
            <person name="Gojobori T."/>
            <person name="van der Linden C.G."/>
            <person name="van Loo E.N."/>
            <person name="Jellen E.N."/>
            <person name="Maughan P.J."/>
            <person name="Tester M."/>
        </authorList>
    </citation>
    <scope>NUCLEOTIDE SEQUENCE [LARGE SCALE GENOMIC DNA]</scope>
    <source>
        <strain evidence="5">cv. PI 614886</strain>
    </source>
</reference>
<dbReference type="KEGG" id="cqi:110707213"/>
<evidence type="ECO:0000256" key="2">
    <source>
        <dbReference type="ARBA" id="ARBA00022801"/>
    </source>
</evidence>
<dbReference type="PANTHER" id="PTHR13312">
    <property type="entry name" value="HIV-INDUCED PROTEIN-7-LIKE PROTEASE"/>
    <property type="match status" value="1"/>
</dbReference>
<evidence type="ECO:0000313" key="6">
    <source>
        <dbReference type="Proteomes" id="UP000596660"/>
    </source>
</evidence>
<dbReference type="OMA" id="KTHEIDN"/>
<dbReference type="PANTHER" id="PTHR13312:SF5">
    <property type="entry name" value="UBIQUITIN THIOESTERASE OTU"/>
    <property type="match status" value="1"/>
</dbReference>
<keyword evidence="6" id="KW-1185">Reference proteome</keyword>
<dbReference type="Gene3D" id="3.90.70.80">
    <property type="match status" value="1"/>
</dbReference>
<comment type="catalytic activity">
    <reaction evidence="1 3">
        <text>Thiol-dependent hydrolysis of ester, thioester, amide, peptide and isopeptide bonds formed by the C-terminal Gly of ubiquitin (a 76-residue protein attached to proteins as an intracellular targeting signal).</text>
        <dbReference type="EC" id="3.4.19.12"/>
    </reaction>
</comment>
<dbReference type="InterPro" id="IPR038765">
    <property type="entry name" value="Papain-like_cys_pep_sf"/>
</dbReference>
<evidence type="ECO:0000259" key="4">
    <source>
        <dbReference type="PROSITE" id="PS50802"/>
    </source>
</evidence>
<dbReference type="FunFam" id="3.90.70.80:FF:000007">
    <property type="entry name" value="OTU domain-containing protein"/>
    <property type="match status" value="1"/>
</dbReference>
<dbReference type="EC" id="3.4.19.12" evidence="3"/>
<evidence type="ECO:0000256" key="1">
    <source>
        <dbReference type="ARBA" id="ARBA00000707"/>
    </source>
</evidence>
<dbReference type="GeneID" id="110707213"/>
<keyword evidence="2 3" id="KW-0378">Hydrolase</keyword>
<dbReference type="GO" id="GO:0005634">
    <property type="term" value="C:nucleus"/>
    <property type="evidence" value="ECO:0007669"/>
    <property type="project" value="TreeGrafter"/>
</dbReference>